<reference evidence="2 3" key="1">
    <citation type="journal article" date="2004" name="Science">
        <title>The genome of the diatom Thalassiosira pseudonana: ecology, evolution, and metabolism.</title>
        <authorList>
            <person name="Armbrust E.V."/>
            <person name="Berges J.A."/>
            <person name="Bowler C."/>
            <person name="Green B.R."/>
            <person name="Martinez D."/>
            <person name="Putnam N.H."/>
            <person name="Zhou S."/>
            <person name="Allen A.E."/>
            <person name="Apt K.E."/>
            <person name="Bechner M."/>
            <person name="Brzezinski M.A."/>
            <person name="Chaal B.K."/>
            <person name="Chiovitti A."/>
            <person name="Davis A.K."/>
            <person name="Demarest M.S."/>
            <person name="Detter J.C."/>
            <person name="Glavina T."/>
            <person name="Goodstein D."/>
            <person name="Hadi M.Z."/>
            <person name="Hellsten U."/>
            <person name="Hildebrand M."/>
            <person name="Jenkins B.D."/>
            <person name="Jurka J."/>
            <person name="Kapitonov V.V."/>
            <person name="Kroger N."/>
            <person name="Lau W.W."/>
            <person name="Lane T.W."/>
            <person name="Larimer F.W."/>
            <person name="Lippmeier J.C."/>
            <person name="Lucas S."/>
            <person name="Medina M."/>
            <person name="Montsant A."/>
            <person name="Obornik M."/>
            <person name="Parker M.S."/>
            <person name="Palenik B."/>
            <person name="Pazour G.J."/>
            <person name="Richardson P.M."/>
            <person name="Rynearson T.A."/>
            <person name="Saito M.A."/>
            <person name="Schwartz D.C."/>
            <person name="Thamatrakoln K."/>
            <person name="Valentin K."/>
            <person name="Vardi A."/>
            <person name="Wilkerson F.P."/>
            <person name="Rokhsar D.S."/>
        </authorList>
    </citation>
    <scope>NUCLEOTIDE SEQUENCE [LARGE SCALE GENOMIC DNA]</scope>
    <source>
        <strain evidence="2 3">CCMP1335</strain>
    </source>
</reference>
<feature type="compositionally biased region" description="Polar residues" evidence="1">
    <location>
        <begin position="158"/>
        <end position="173"/>
    </location>
</feature>
<dbReference type="OMA" id="HQLFWFG"/>
<feature type="compositionally biased region" description="Polar residues" evidence="1">
    <location>
        <begin position="441"/>
        <end position="454"/>
    </location>
</feature>
<dbReference type="RefSeq" id="XP_002290048.1">
    <property type="nucleotide sequence ID" value="XM_002290012.1"/>
</dbReference>
<proteinExistence type="predicted"/>
<feature type="compositionally biased region" description="Polar residues" evidence="1">
    <location>
        <begin position="358"/>
        <end position="372"/>
    </location>
</feature>
<dbReference type="HOGENOM" id="CLU_237160_0_0_1"/>
<evidence type="ECO:0000256" key="1">
    <source>
        <dbReference type="SAM" id="MobiDB-lite"/>
    </source>
</evidence>
<evidence type="ECO:0000313" key="3">
    <source>
        <dbReference type="Proteomes" id="UP000001449"/>
    </source>
</evidence>
<feature type="region of interest" description="Disordered" evidence="1">
    <location>
        <begin position="1"/>
        <end position="67"/>
    </location>
</feature>
<feature type="region of interest" description="Disordered" evidence="1">
    <location>
        <begin position="439"/>
        <end position="461"/>
    </location>
</feature>
<feature type="region of interest" description="Disordered" evidence="1">
    <location>
        <begin position="123"/>
        <end position="182"/>
    </location>
</feature>
<organism evidence="2 3">
    <name type="scientific">Thalassiosira pseudonana</name>
    <name type="common">Marine diatom</name>
    <name type="synonym">Cyclotella nana</name>
    <dbReference type="NCBI Taxonomy" id="35128"/>
    <lineage>
        <taxon>Eukaryota</taxon>
        <taxon>Sar</taxon>
        <taxon>Stramenopiles</taxon>
        <taxon>Ochrophyta</taxon>
        <taxon>Bacillariophyta</taxon>
        <taxon>Coscinodiscophyceae</taxon>
        <taxon>Thalassiosirophycidae</taxon>
        <taxon>Thalassiosirales</taxon>
        <taxon>Thalassiosiraceae</taxon>
        <taxon>Thalassiosira</taxon>
    </lineage>
</organism>
<dbReference type="InterPro" id="IPR040096">
    <property type="entry name" value="Ric1"/>
</dbReference>
<dbReference type="KEGG" id="tps:THAPSDRAFT_22533"/>
<name>B8C1P0_THAPS</name>
<dbReference type="Proteomes" id="UP000001449">
    <property type="component" value="Chromosome 5"/>
</dbReference>
<sequence>MAGFPIAVGTGPRNSSSRPFPLLHGDGVERSGGAQQHGDRRHHRNIDGVATAGGGGLDDGQNSGCTEVGEEDDVIMTFGSNEDETFVASVFIKYHFLPISSNEDEHSSESSPSDATDAALALGGEDSQTPKGVGNGETNATNNDGGDSSDEWHDNCKSVPSNNATVSAAQSSKSDTKPVNLLERNSRAATDTFNVIAELRVQITSSTKPFASSVDAMSSRETKCKVPLGVMKRRRADVCGLLESDHSTQQHQHQSTQYSQYTPNSSVVFSANHSHLACLIPLPRQYHLVSSTQQHTEEATSTLVVFRLQSQSFTRQQKMQQQKRVLPSLPDYIVEKVHSVVNEENSSVEIGGRVKSDGNLQSEGRTTVTSNELEGRKDQVDESTTSSGNLQSTRNDLSYVAHEPRIVRVSQLSSEFAPEVTAGNTTTASHGRLFQRKHSGGLSTCQTPPLQSATNHHRGREPDASSMLLVGTVDGSLLLVNFSLARVHSTLLDCRLDDGVNDTDRSGRGNPIVHIAQCPSSLWKPLDAYGEEQGSKSKGRIAIVGRDGSVNVYSTSFVVPSTSLLLQLNSSNVSDTEAAVTNRIVNERVGELKHNSLELIMERMSTFSASDDGATGTKSLRYSRAKWLNPLMLVLLTRSPCLDEIVLSGKSCDGGSAPVELVVAQVWAVVEIVDDDEIEMQVKKSIIPSSCKARISLVSELKWPHGEDDLEELAHDTFSLLRKSLSMETSSYASILSIYAYCDSAMAISYHKGTDCLALSSIVVSSHGLMPSRTLKVRPFCLIWDWKRNVSGLTLISRTSFCLSSRSDWQQTTSPSLFSKLHIGDDAEDGLCAVHVYHQSSTERNLCVRRDIFSLGILSPNSGTTGEGTLSVDEPSALLMLSDSVVFPSFLQLTMSALCLIHLEQPKSTRDVSLQWEESHVPPTYVVANGPCRVAAFGREGGRSIAVAASRGLCVLDMSRRAMNGHTSEDASSSCSDSAVNRPHNYRWKIFNNVKEEQRFNVVQMAWWERYTNSPALAGASDDLLLAVVKYANNDVPHLVCWSRRRLGFQNQLLGGVYNSSPGESYVDNSEHRGIPLTSGFQVHSMSIIADPYNRIHRALLLVASSREGSISSVNYLVYKLQTNSSPTKKERVLARLAANGSIPFQLGRSSDLVATDSVTGIFLAGGSFSFQLDDNDASTEYEHEPVAVIGITTIFQGLIVVCVSKAEQVLHRTSTLGNKTTCSGSAARVASHGSVIGETYYLGRSSMWRNGASTNENEIALGAFSPYGCTLYAGQRSRSINLQRSEGSTAFHVGDCILTSPSTTPVLFVAFLNIVSNRGSDASDDRSASLKQHIKTTLSQANILGMNLSALRIIVFKIIDILSNSRNNRGKDTDQKAVGKRMLFELVSVARDVFDELTFASFFLSIGRQLEPHQFDLIFPLPTTLQEIHSLSSVEDLFTLSSEKGAIAVALSSLPLFSSHGSSQQRVVQLLYHCLIKMEKGFRSLSNTAHISSEEEQYIHQLFWFGVKLEDAIETLQSNGDSGRNDSSSANHENSYRDVCDSESTSPSVESSSSDDWSSSDNSEKSQEIGYLTPCRTPQRKQRVGLVSKVVTKLFSTKQQSANGEVEDDAIYEAASSFIASGFDSSMKSNQTTPLRVHPENDQSVMSVANIKYSGGYVRSQVCSLPDATVAGAVSVFISHSIGLDRDADSYAVTGWKVVSEVACLLQGDRETSAIASAGSSKAKRISLRLSRKDLLIVARSRQRLRRTADQEEAILGCLKLLISECNKQLQAEAIGYVFNLILLLLLRCDTCYYEQGQADLVVIGIVSGHLCGRISELIDLTGETSPVRDVYSLLAGLK</sequence>
<dbReference type="GO" id="GO:0042147">
    <property type="term" value="P:retrograde transport, endosome to Golgi"/>
    <property type="evidence" value="ECO:0000318"/>
    <property type="project" value="GO_Central"/>
</dbReference>
<reference evidence="2 3" key="2">
    <citation type="journal article" date="2008" name="Nature">
        <title>The Phaeodactylum genome reveals the evolutionary history of diatom genomes.</title>
        <authorList>
            <person name="Bowler C."/>
            <person name="Allen A.E."/>
            <person name="Badger J.H."/>
            <person name="Grimwood J."/>
            <person name="Jabbari K."/>
            <person name="Kuo A."/>
            <person name="Maheswari U."/>
            <person name="Martens C."/>
            <person name="Maumus F."/>
            <person name="Otillar R.P."/>
            <person name="Rayko E."/>
            <person name="Salamov A."/>
            <person name="Vandepoele K."/>
            <person name="Beszteri B."/>
            <person name="Gruber A."/>
            <person name="Heijde M."/>
            <person name="Katinka M."/>
            <person name="Mock T."/>
            <person name="Valentin K."/>
            <person name="Verret F."/>
            <person name="Berges J.A."/>
            <person name="Brownlee C."/>
            <person name="Cadoret J.P."/>
            <person name="Chiovitti A."/>
            <person name="Choi C.J."/>
            <person name="Coesel S."/>
            <person name="De Martino A."/>
            <person name="Detter J.C."/>
            <person name="Durkin C."/>
            <person name="Falciatore A."/>
            <person name="Fournet J."/>
            <person name="Haruta M."/>
            <person name="Huysman M.J."/>
            <person name="Jenkins B.D."/>
            <person name="Jiroutova K."/>
            <person name="Jorgensen R.E."/>
            <person name="Joubert Y."/>
            <person name="Kaplan A."/>
            <person name="Kroger N."/>
            <person name="Kroth P.G."/>
            <person name="La Roche J."/>
            <person name="Lindquist E."/>
            <person name="Lommer M."/>
            <person name="Martin-Jezequel V."/>
            <person name="Lopez P.J."/>
            <person name="Lucas S."/>
            <person name="Mangogna M."/>
            <person name="McGinnis K."/>
            <person name="Medlin L.K."/>
            <person name="Montsant A."/>
            <person name="Oudot-Le Secq M.P."/>
            <person name="Napoli C."/>
            <person name="Obornik M."/>
            <person name="Parker M.S."/>
            <person name="Petit J.L."/>
            <person name="Porcel B.M."/>
            <person name="Poulsen N."/>
            <person name="Robison M."/>
            <person name="Rychlewski L."/>
            <person name="Rynearson T.A."/>
            <person name="Schmutz J."/>
            <person name="Shapiro H."/>
            <person name="Siaut M."/>
            <person name="Stanley M."/>
            <person name="Sussman M.R."/>
            <person name="Taylor A.R."/>
            <person name="Vardi A."/>
            <person name="von Dassow P."/>
            <person name="Vyverman W."/>
            <person name="Willis A."/>
            <person name="Wyrwicz L.S."/>
            <person name="Rokhsar D.S."/>
            <person name="Weissenbach J."/>
            <person name="Armbrust E.V."/>
            <person name="Green B.R."/>
            <person name="Van de Peer Y."/>
            <person name="Grigoriev I.V."/>
        </authorList>
    </citation>
    <scope>NUCLEOTIDE SEQUENCE [LARGE SCALE GENOMIC DNA]</scope>
    <source>
        <strain evidence="2 3">CCMP1335</strain>
    </source>
</reference>
<dbReference type="PANTHER" id="PTHR22746:SF10">
    <property type="entry name" value="GUANINE NUCLEOTIDE EXCHANGE FACTOR SUBUNIT RIC1"/>
    <property type="match status" value="1"/>
</dbReference>
<dbReference type="STRING" id="35128.B8C1P0"/>
<protein>
    <submittedName>
        <fullName evidence="2">Uncharacterized protein</fullName>
    </submittedName>
</protein>
<feature type="compositionally biased region" description="Polar residues" evidence="1">
    <location>
        <begin position="382"/>
        <end position="396"/>
    </location>
</feature>
<feature type="region of interest" description="Disordered" evidence="1">
    <location>
        <begin position="344"/>
        <end position="397"/>
    </location>
</feature>
<feature type="compositionally biased region" description="Low complexity" evidence="1">
    <location>
        <begin position="1543"/>
        <end position="1562"/>
    </location>
</feature>
<keyword evidence="3" id="KW-1185">Reference proteome</keyword>
<dbReference type="InParanoid" id="B8C1P0"/>
<gene>
    <name evidence="2" type="ORF">THAPSDRAFT_22533</name>
</gene>
<feature type="compositionally biased region" description="Low complexity" evidence="1">
    <location>
        <begin position="1519"/>
        <end position="1530"/>
    </location>
</feature>
<dbReference type="GO" id="GO:0034066">
    <property type="term" value="C:Ric1-Rgp1 guanyl-nucleotide exchange factor complex"/>
    <property type="evidence" value="ECO:0000318"/>
    <property type="project" value="GO_Central"/>
</dbReference>
<dbReference type="GO" id="GO:0006886">
    <property type="term" value="P:intracellular protein transport"/>
    <property type="evidence" value="ECO:0000318"/>
    <property type="project" value="GO_Central"/>
</dbReference>
<dbReference type="GO" id="GO:0000139">
    <property type="term" value="C:Golgi membrane"/>
    <property type="evidence" value="ECO:0000318"/>
    <property type="project" value="GO_Central"/>
</dbReference>
<accession>B8C1P0</accession>
<dbReference type="EMBL" id="CM000642">
    <property type="protein sequence ID" value="EED91800.1"/>
    <property type="molecule type" value="Genomic_DNA"/>
</dbReference>
<feature type="region of interest" description="Disordered" evidence="1">
    <location>
        <begin position="1519"/>
        <end position="1575"/>
    </location>
</feature>
<feature type="compositionally biased region" description="Polar residues" evidence="1">
    <location>
        <begin position="126"/>
        <end position="146"/>
    </location>
</feature>
<dbReference type="PaxDb" id="35128-Thaps22533"/>
<dbReference type="eggNOG" id="ENOG502SNWD">
    <property type="taxonomic scope" value="Eukaryota"/>
</dbReference>
<evidence type="ECO:0000313" key="2">
    <source>
        <dbReference type="EMBL" id="EED91800.1"/>
    </source>
</evidence>
<dbReference type="GeneID" id="7448450"/>
<dbReference type="PANTHER" id="PTHR22746">
    <property type="entry name" value="RAB6A-GEF COMPLEX PARTNER PROTEIN 1"/>
    <property type="match status" value="1"/>
</dbReference>
<dbReference type="GO" id="GO:0005829">
    <property type="term" value="C:cytosol"/>
    <property type="evidence" value="ECO:0000318"/>
    <property type="project" value="GO_Central"/>
</dbReference>